<evidence type="ECO:0000313" key="3">
    <source>
        <dbReference type="Proteomes" id="UP000482487"/>
    </source>
</evidence>
<gene>
    <name evidence="2" type="ORF">GTA51_09935</name>
</gene>
<dbReference type="EMBL" id="WVUD01000015">
    <property type="protein sequence ID" value="MYL83444.1"/>
    <property type="molecule type" value="Genomic_DNA"/>
</dbReference>
<dbReference type="Proteomes" id="UP000482487">
    <property type="component" value="Unassembled WGS sequence"/>
</dbReference>
<dbReference type="AlphaFoldDB" id="A0A7C9ILQ7"/>
<dbReference type="OrthoDB" id="5437955at2"/>
<dbReference type="Gene3D" id="3.40.50.300">
    <property type="entry name" value="P-loop containing nucleotide triphosphate hydrolases"/>
    <property type="match status" value="1"/>
</dbReference>
<name>A0A7C9ILQ7_9BACT</name>
<dbReference type="Pfam" id="PF13481">
    <property type="entry name" value="AAA_25"/>
    <property type="match status" value="1"/>
</dbReference>
<sequence>MSFIQDDIYQMIQRSDKLKDDDRLSIFEYLSQKFSIIPLRGGFASPIEASGDPDEMKRMANKLKRPIESGWEKWCETIRSFNHQDFKADRAGIACGPASGVLVLDVDYIDEFWKVLKFNGIDPMLPSTFAVKSGGRGDRYHYYFRYPNDGKKYSCRSKAKCFDVRGTGGQVICPGSLHPETQKPYVIATNEDILDAPNWLLEYSSGARDIFTEDDQDRRSKKNLLPASRNKAFEIETLEANSVDLDSLIAGLPISEDIKQKIMTPYLRGTRSEPSWSVLLGLLNAGVDERTIRSIYQSYPIGEKSREKSDWFEREIEAAKKTIAQNPIGVHMQLGFSSGTNGSSSDSEYGIVNAFDVLTAQTNFEFLIDNFWPKDEPLLITGYGGAGKSVLTLQIAMDLVFPPANGFLNKYKVLHGGHRVLFVQSENSLVGMKRRLELIRGAYAIPDDVIREKLFFVGRKKDIRATGDLDSPRFQDVIKKQHDLIKFDILVIDPLISFHSKDENSNDEMRRLLDNFSDFCESLKVSPLIIHHHGKFKQERGVGGGRGASAIGDWSPNTWELEYKEKDKKFKFIHKKARNFMLNDDLSLELSNLRFAVSVQSGSLKNDTTYFVIKALQNLNGVAQTQTVLKNEVVNVYKAENPGKSITAVTAVKYIKDAVGKKAVKTIHGAKGSISYQL</sequence>
<dbReference type="CDD" id="cd04859">
    <property type="entry name" value="Prim_Pol"/>
    <property type="match status" value="1"/>
</dbReference>
<reference evidence="2 3" key="1">
    <citation type="submission" date="2020-01" db="EMBL/GenBank/DDBJ databases">
        <title>Genome sequence of Desulfovibrio aerotolerans DSM 16695(T).</title>
        <authorList>
            <person name="Karnachuk O."/>
            <person name="Avakyan M."/>
            <person name="Mardanov A."/>
            <person name="Kadnikov V."/>
            <person name="Ravin N."/>
        </authorList>
    </citation>
    <scope>NUCLEOTIDE SEQUENCE [LARGE SCALE GENOMIC DNA]</scope>
    <source>
        <strain evidence="2 3">DSM 16695</strain>
    </source>
</reference>
<dbReference type="Pfam" id="PF09250">
    <property type="entry name" value="Prim-Pol"/>
    <property type="match status" value="1"/>
</dbReference>
<dbReference type="InterPro" id="IPR027417">
    <property type="entry name" value="P-loop_NTPase"/>
</dbReference>
<feature type="domain" description="DNA primase/polymerase bifunctional N-terminal" evidence="1">
    <location>
        <begin position="26"/>
        <end position="200"/>
    </location>
</feature>
<comment type="caution">
    <text evidence="2">The sequence shown here is derived from an EMBL/GenBank/DDBJ whole genome shotgun (WGS) entry which is preliminary data.</text>
</comment>
<dbReference type="SUPFAM" id="SSF56747">
    <property type="entry name" value="Prim-pol domain"/>
    <property type="match status" value="1"/>
</dbReference>
<evidence type="ECO:0000259" key="1">
    <source>
        <dbReference type="SMART" id="SM00943"/>
    </source>
</evidence>
<keyword evidence="3" id="KW-1185">Reference proteome</keyword>
<dbReference type="SUPFAM" id="SSF52540">
    <property type="entry name" value="P-loop containing nucleoside triphosphate hydrolases"/>
    <property type="match status" value="1"/>
</dbReference>
<dbReference type="InterPro" id="IPR015330">
    <property type="entry name" value="DNA_primase/pol_bifunc_N"/>
</dbReference>
<evidence type="ECO:0000313" key="2">
    <source>
        <dbReference type="EMBL" id="MYL83444.1"/>
    </source>
</evidence>
<dbReference type="SMART" id="SM00943">
    <property type="entry name" value="Prim-Pol"/>
    <property type="match status" value="1"/>
</dbReference>
<organism evidence="2 3">
    <name type="scientific">Solidesulfovibrio aerotolerans</name>
    <dbReference type="NCBI Taxonomy" id="295255"/>
    <lineage>
        <taxon>Bacteria</taxon>
        <taxon>Pseudomonadati</taxon>
        <taxon>Thermodesulfobacteriota</taxon>
        <taxon>Desulfovibrionia</taxon>
        <taxon>Desulfovibrionales</taxon>
        <taxon>Desulfovibrionaceae</taxon>
        <taxon>Solidesulfovibrio</taxon>
    </lineage>
</organism>
<accession>A0A7C9ILQ7</accession>
<protein>
    <submittedName>
        <fullName evidence="2">AAA family ATPase</fullName>
    </submittedName>
</protein>
<proteinExistence type="predicted"/>